<sequence length="71" mass="7993">MARTASISKKLENHIADIEAKISKLQDDLAIAKANYENYVTHRQVIESILSLREAPDVAAPKRKYTKRAKA</sequence>
<proteinExistence type="predicted"/>
<feature type="coiled-coil region" evidence="1">
    <location>
        <begin position="8"/>
        <end position="35"/>
    </location>
</feature>
<evidence type="ECO:0000313" key="3">
    <source>
        <dbReference type="Proteomes" id="UP001501508"/>
    </source>
</evidence>
<dbReference type="RefSeq" id="WP_345027717.1">
    <property type="nucleotide sequence ID" value="NZ_BAABEY010000016.1"/>
</dbReference>
<keyword evidence="1" id="KW-0175">Coiled coil</keyword>
<accession>A0ABP8LTV2</accession>
<dbReference type="EMBL" id="BAABEY010000016">
    <property type="protein sequence ID" value="GAA4436784.1"/>
    <property type="molecule type" value="Genomic_DNA"/>
</dbReference>
<comment type="caution">
    <text evidence="2">The sequence shown here is derived from an EMBL/GenBank/DDBJ whole genome shotgun (WGS) entry which is preliminary data.</text>
</comment>
<evidence type="ECO:0000313" key="2">
    <source>
        <dbReference type="EMBL" id="GAA4436784.1"/>
    </source>
</evidence>
<keyword evidence="3" id="KW-1185">Reference proteome</keyword>
<gene>
    <name evidence="2" type="ORF">GCM10023091_15110</name>
</gene>
<name>A0ABP8LTV2_9BACT</name>
<reference evidence="3" key="1">
    <citation type="journal article" date="2019" name="Int. J. Syst. Evol. Microbiol.">
        <title>The Global Catalogue of Microorganisms (GCM) 10K type strain sequencing project: providing services to taxonomists for standard genome sequencing and annotation.</title>
        <authorList>
            <consortium name="The Broad Institute Genomics Platform"/>
            <consortium name="The Broad Institute Genome Sequencing Center for Infectious Disease"/>
            <person name="Wu L."/>
            <person name="Ma J."/>
        </authorList>
    </citation>
    <scope>NUCLEOTIDE SEQUENCE [LARGE SCALE GENOMIC DNA]</scope>
    <source>
        <strain evidence="3">JCM 31920</strain>
    </source>
</reference>
<dbReference type="Proteomes" id="UP001501508">
    <property type="component" value="Unassembled WGS sequence"/>
</dbReference>
<protein>
    <submittedName>
        <fullName evidence="2">Uncharacterized protein</fullName>
    </submittedName>
</protein>
<organism evidence="2 3">
    <name type="scientific">Ravibacter arvi</name>
    <dbReference type="NCBI Taxonomy" id="2051041"/>
    <lineage>
        <taxon>Bacteria</taxon>
        <taxon>Pseudomonadati</taxon>
        <taxon>Bacteroidota</taxon>
        <taxon>Cytophagia</taxon>
        <taxon>Cytophagales</taxon>
        <taxon>Spirosomataceae</taxon>
        <taxon>Ravibacter</taxon>
    </lineage>
</organism>
<evidence type="ECO:0000256" key="1">
    <source>
        <dbReference type="SAM" id="Coils"/>
    </source>
</evidence>